<dbReference type="PATRIC" id="fig|1384054.3.peg.2613"/>
<dbReference type="InterPro" id="IPR038607">
    <property type="entry name" value="PhoD-like_sf"/>
</dbReference>
<sequence length="715" mass="78781">MTVISRRTALKLLTLSAAALALPATARRLPPAVAVERALFPQSVASGDPQPGSVVLWTRLAPAAWGQDVVLEVAEDPGFEAVRVERAFRVGPATDGCLKVKVQDLEPDRAWHYRFVAVGEDGVQRASPAGRTRTAPAPDADRDLRFAVMSCQDFNGRWYNTLLPLLGQELDAILHLGDFVYETTGDPSFQDGAGRRIVFEDADGALSLGDGGFQAARSLDNYRQLHRDYRTDPVLQQLLESAPLIAIWDDHEFADDSWQDVATFHDGRRDERDATRRRAAEQAWFEYMPADLGGGFEGASVDDGALHPNARIWRDFRFGKRAALAFTDYRSARPDHLVPEDAFPGGLAYDEPALREALPKIGETFEEWRPRLQPYVHLSDPDHRRWRRPLARALTRAYRAEGLATDVVRRRVRAILSEPIALPVANAILAKHDAGAPFFLDAGQIPETDDMPRGLSWAGVGKSRLFDAVGSRYFVLAEGYGLLAALRAAEIGSALGEVQSAWLDATLARHADADWRFIGSSVSFTPLRLDLRRPEVQAPPAWAHEVLLNVDHWDGFPVEREAWLDRFAGPGAVLLSGDIHASFASQHRKSVVEFTVPAVSSKPLGAILARNASGDEATRAAGARLAEHLDGLLRAGYPGLRYAQTRRNGTVLLEVGQDTLVARYFEIEGERVGECLYDDPAALAGALREAWFRVEREPGRLLLEPIGARSPAFTR</sequence>
<comment type="caution">
    <text evidence="4">The sequence shown here is derived from an EMBL/GenBank/DDBJ whole genome shotgun (WGS) entry which is preliminary data.</text>
</comment>
<evidence type="ECO:0008006" key="6">
    <source>
        <dbReference type="Google" id="ProtNLM"/>
    </source>
</evidence>
<accession>A0A091APM2</accession>
<protein>
    <recommendedName>
        <fullName evidence="6">PhoD-like phosphatase metallophosphatase domain-containing protein</fullName>
    </recommendedName>
</protein>
<dbReference type="AlphaFoldDB" id="A0A091APM2"/>
<dbReference type="InterPro" id="IPR018946">
    <property type="entry name" value="PhoD-like_MPP"/>
</dbReference>
<proteinExistence type="predicted"/>
<dbReference type="InterPro" id="IPR052900">
    <property type="entry name" value="Phospholipid_Metab_Enz"/>
</dbReference>
<dbReference type="PANTHER" id="PTHR43606">
    <property type="entry name" value="PHOSPHATASE, PUTATIVE (AFU_ORTHOLOGUE AFUA_6G08710)-RELATED"/>
    <property type="match status" value="1"/>
</dbReference>
<dbReference type="STRING" id="1384054.N790_11915"/>
<dbReference type="RefSeq" id="WP_052385982.1">
    <property type="nucleotide sequence ID" value="NZ_AVCH01000207.1"/>
</dbReference>
<evidence type="ECO:0000256" key="1">
    <source>
        <dbReference type="SAM" id="SignalP"/>
    </source>
</evidence>
<dbReference type="Gene3D" id="2.60.40.380">
    <property type="entry name" value="Purple acid phosphatase-like, N-terminal"/>
    <property type="match status" value="1"/>
</dbReference>
<dbReference type="EMBL" id="AVCH01000207">
    <property type="protein sequence ID" value="KFN42118.1"/>
    <property type="molecule type" value="Genomic_DNA"/>
</dbReference>
<reference evidence="4 5" key="1">
    <citation type="submission" date="2013-09" db="EMBL/GenBank/DDBJ databases">
        <title>Genome sequencing of Arenimonas malthae.</title>
        <authorList>
            <person name="Chen F."/>
            <person name="Wang G."/>
        </authorList>
    </citation>
    <scope>NUCLEOTIDE SEQUENCE [LARGE SCALE GENOMIC DNA]</scope>
    <source>
        <strain evidence="4 5">CC-JY-1</strain>
    </source>
</reference>
<dbReference type="eggNOG" id="COG3540">
    <property type="taxonomic scope" value="Bacteria"/>
</dbReference>
<keyword evidence="5" id="KW-1185">Reference proteome</keyword>
<dbReference type="InterPro" id="IPR032093">
    <property type="entry name" value="PhoD_N"/>
</dbReference>
<keyword evidence="1" id="KW-0732">Signal</keyword>
<name>A0A091APM2_9GAMM</name>
<organism evidence="4 5">
    <name type="scientific">Arenimonas malthae CC-JY-1</name>
    <dbReference type="NCBI Taxonomy" id="1384054"/>
    <lineage>
        <taxon>Bacteria</taxon>
        <taxon>Pseudomonadati</taxon>
        <taxon>Pseudomonadota</taxon>
        <taxon>Gammaproteobacteria</taxon>
        <taxon>Lysobacterales</taxon>
        <taxon>Lysobacteraceae</taxon>
        <taxon>Arenimonas</taxon>
    </lineage>
</organism>
<dbReference type="Pfam" id="PF16655">
    <property type="entry name" value="PhoD_N"/>
    <property type="match status" value="1"/>
</dbReference>
<evidence type="ECO:0000313" key="5">
    <source>
        <dbReference type="Proteomes" id="UP000029392"/>
    </source>
</evidence>
<dbReference type="Pfam" id="PF09423">
    <property type="entry name" value="PhoD"/>
    <property type="match status" value="2"/>
</dbReference>
<feature type="signal peptide" evidence="1">
    <location>
        <begin position="1"/>
        <end position="26"/>
    </location>
</feature>
<dbReference type="OrthoDB" id="327733at2"/>
<dbReference type="Gene3D" id="3.60.21.70">
    <property type="entry name" value="PhoD-like phosphatase"/>
    <property type="match status" value="1"/>
</dbReference>
<dbReference type="Proteomes" id="UP000029392">
    <property type="component" value="Unassembled WGS sequence"/>
</dbReference>
<dbReference type="InterPro" id="IPR006311">
    <property type="entry name" value="TAT_signal"/>
</dbReference>
<dbReference type="PROSITE" id="PS51318">
    <property type="entry name" value="TAT"/>
    <property type="match status" value="1"/>
</dbReference>
<evidence type="ECO:0000259" key="2">
    <source>
        <dbReference type="Pfam" id="PF09423"/>
    </source>
</evidence>
<gene>
    <name evidence="4" type="ORF">N790_11915</name>
</gene>
<dbReference type="InterPro" id="IPR029052">
    <property type="entry name" value="Metallo-depent_PP-like"/>
</dbReference>
<feature type="chain" id="PRO_5001870405" description="PhoD-like phosphatase metallophosphatase domain-containing protein" evidence="1">
    <location>
        <begin position="27"/>
        <end position="715"/>
    </location>
</feature>
<evidence type="ECO:0000259" key="3">
    <source>
        <dbReference type="Pfam" id="PF16655"/>
    </source>
</evidence>
<evidence type="ECO:0000313" key="4">
    <source>
        <dbReference type="EMBL" id="KFN42118.1"/>
    </source>
</evidence>
<feature type="domain" description="Phospholipase D N-terminal" evidence="3">
    <location>
        <begin position="43"/>
        <end position="134"/>
    </location>
</feature>
<feature type="domain" description="PhoD-like phosphatase metallophosphatase" evidence="2">
    <location>
        <begin position="146"/>
        <end position="338"/>
    </location>
</feature>
<dbReference type="PANTHER" id="PTHR43606:SF2">
    <property type="entry name" value="ALKALINE PHOSPHATASE FAMILY PROTEIN (AFU_ORTHOLOGUE AFUA_5G03860)"/>
    <property type="match status" value="1"/>
</dbReference>
<dbReference type="SUPFAM" id="SSF56300">
    <property type="entry name" value="Metallo-dependent phosphatases"/>
    <property type="match status" value="2"/>
</dbReference>
<feature type="domain" description="PhoD-like phosphatase metallophosphatase" evidence="2">
    <location>
        <begin position="493"/>
        <end position="662"/>
    </location>
</feature>
<dbReference type="CDD" id="cd07389">
    <property type="entry name" value="MPP_PhoD"/>
    <property type="match status" value="1"/>
</dbReference>